<evidence type="ECO:0000256" key="6">
    <source>
        <dbReference type="ARBA" id="ARBA00023033"/>
    </source>
</evidence>
<evidence type="ECO:0000313" key="9">
    <source>
        <dbReference type="Proteomes" id="UP000626697"/>
    </source>
</evidence>
<keyword evidence="2 7" id="KW-0349">Heme</keyword>
<organism evidence="8 9">
    <name type="scientific">Peribacillus huizhouensis</name>
    <dbReference type="NCBI Taxonomy" id="1501239"/>
    <lineage>
        <taxon>Bacteria</taxon>
        <taxon>Bacillati</taxon>
        <taxon>Bacillota</taxon>
        <taxon>Bacilli</taxon>
        <taxon>Bacillales</taxon>
        <taxon>Bacillaceae</taxon>
        <taxon>Peribacillus</taxon>
    </lineage>
</organism>
<protein>
    <submittedName>
        <fullName evidence="8">Cytochrome P450</fullName>
    </submittedName>
</protein>
<name>A0ABR6CUD7_9BACI</name>
<keyword evidence="9" id="KW-1185">Reference proteome</keyword>
<sequence>MTDSNISPNIPQGPKGKLLTGHIKDFQADPLAYFTHLSNEYGDVAKIKFGPFQNVYLISNPDLIKEVLVTKQKSFIKSKAMHSLEDVMGQGLFTSEKEFHMSQRRLIQPAFKRSHISSYGQDMIDITTDYLSTWKNGEERIITQDMMSITLGIICKTMFSMDLKQGYELLGKSVETVIKMAVKRMRPIVRMPLWVPTKNNRQYKKVIQELDQIIYGMIEKRREDPLGHNDMLSILMNAKDDENRLGMTNKQVRDELMTTFLAGHETTANALSWTLYLLSQNPEVEKKLFDEIDTVIGSRPPTPDDFKNLTYTQNIIWESLRVYPPSFIVEREVDEDVMIGGYQFKKGEMVMVCQYVMHRKPEYFDNPESFIPERFENNFIKTIPAYAYFPFGGGSRVCIGNHFALMEAVLVLACIAQRYRLKLAPDHHEIIPIPTITLRPRRGLRMVVEERKSI</sequence>
<dbReference type="PRINTS" id="PR00463">
    <property type="entry name" value="EP450I"/>
</dbReference>
<evidence type="ECO:0000256" key="2">
    <source>
        <dbReference type="ARBA" id="ARBA00022617"/>
    </source>
</evidence>
<evidence type="ECO:0000313" key="8">
    <source>
        <dbReference type="EMBL" id="MBA9028565.1"/>
    </source>
</evidence>
<dbReference type="Proteomes" id="UP000626697">
    <property type="component" value="Unassembled WGS sequence"/>
</dbReference>
<dbReference type="PANTHER" id="PTHR24291">
    <property type="entry name" value="CYTOCHROME P450 FAMILY 4"/>
    <property type="match status" value="1"/>
</dbReference>
<dbReference type="PROSITE" id="PS00086">
    <property type="entry name" value="CYTOCHROME_P450"/>
    <property type="match status" value="1"/>
</dbReference>
<dbReference type="SUPFAM" id="SSF48264">
    <property type="entry name" value="Cytochrome P450"/>
    <property type="match status" value="1"/>
</dbReference>
<dbReference type="PANTHER" id="PTHR24291:SF50">
    <property type="entry name" value="BIFUNCTIONAL ALBAFLAVENONE MONOOXYGENASE_TERPENE SYNTHASE"/>
    <property type="match status" value="1"/>
</dbReference>
<dbReference type="Gene3D" id="1.10.630.10">
    <property type="entry name" value="Cytochrome P450"/>
    <property type="match status" value="1"/>
</dbReference>
<keyword evidence="6 7" id="KW-0503">Monooxygenase</keyword>
<evidence type="ECO:0000256" key="4">
    <source>
        <dbReference type="ARBA" id="ARBA00023002"/>
    </source>
</evidence>
<evidence type="ECO:0000256" key="7">
    <source>
        <dbReference type="RuleBase" id="RU000461"/>
    </source>
</evidence>
<gene>
    <name evidence="8" type="ORF">HNP81_003885</name>
</gene>
<dbReference type="PRINTS" id="PR00385">
    <property type="entry name" value="P450"/>
</dbReference>
<dbReference type="InterPro" id="IPR050196">
    <property type="entry name" value="Cytochrome_P450_Monoox"/>
</dbReference>
<evidence type="ECO:0000256" key="1">
    <source>
        <dbReference type="ARBA" id="ARBA00010617"/>
    </source>
</evidence>
<keyword evidence="5 7" id="KW-0408">Iron</keyword>
<evidence type="ECO:0000256" key="3">
    <source>
        <dbReference type="ARBA" id="ARBA00022723"/>
    </source>
</evidence>
<dbReference type="CDD" id="cd20620">
    <property type="entry name" value="CYP132-like"/>
    <property type="match status" value="1"/>
</dbReference>
<accession>A0ABR6CUD7</accession>
<proteinExistence type="inferred from homology"/>
<dbReference type="Pfam" id="PF00067">
    <property type="entry name" value="p450"/>
    <property type="match status" value="1"/>
</dbReference>
<dbReference type="InterPro" id="IPR002401">
    <property type="entry name" value="Cyt_P450_E_grp-I"/>
</dbReference>
<evidence type="ECO:0000256" key="5">
    <source>
        <dbReference type="ARBA" id="ARBA00023004"/>
    </source>
</evidence>
<dbReference type="InterPro" id="IPR017972">
    <property type="entry name" value="Cyt_P450_CS"/>
</dbReference>
<keyword evidence="3 7" id="KW-0479">Metal-binding</keyword>
<comment type="similarity">
    <text evidence="1 7">Belongs to the cytochrome P450 family.</text>
</comment>
<dbReference type="InterPro" id="IPR036396">
    <property type="entry name" value="Cyt_P450_sf"/>
</dbReference>
<dbReference type="RefSeq" id="WP_312859702.1">
    <property type="nucleotide sequence ID" value="NZ_JACJHX010000015.1"/>
</dbReference>
<dbReference type="EMBL" id="JACJHX010000015">
    <property type="protein sequence ID" value="MBA9028565.1"/>
    <property type="molecule type" value="Genomic_DNA"/>
</dbReference>
<dbReference type="InterPro" id="IPR001128">
    <property type="entry name" value="Cyt_P450"/>
</dbReference>
<comment type="caution">
    <text evidence="8">The sequence shown here is derived from an EMBL/GenBank/DDBJ whole genome shotgun (WGS) entry which is preliminary data.</text>
</comment>
<keyword evidence="4 7" id="KW-0560">Oxidoreductase</keyword>
<reference evidence="8 9" key="1">
    <citation type="submission" date="2020-08" db="EMBL/GenBank/DDBJ databases">
        <title>Genomic Encyclopedia of Type Strains, Phase IV (KMG-IV): sequencing the most valuable type-strain genomes for metagenomic binning, comparative biology and taxonomic classification.</title>
        <authorList>
            <person name="Goeker M."/>
        </authorList>
    </citation>
    <scope>NUCLEOTIDE SEQUENCE [LARGE SCALE GENOMIC DNA]</scope>
    <source>
        <strain evidence="8 9">DSM 105481</strain>
    </source>
</reference>